<evidence type="ECO:0000313" key="2">
    <source>
        <dbReference type="Proteomes" id="UP000199462"/>
    </source>
</evidence>
<accession>A0A1I6JXE2</accession>
<dbReference type="EMBL" id="FOYX01000003">
    <property type="protein sequence ID" value="SFR83665.1"/>
    <property type="molecule type" value="Genomic_DNA"/>
</dbReference>
<name>A0A1I6JXE2_9FLAO</name>
<dbReference type="AlphaFoldDB" id="A0A1I6JXE2"/>
<protein>
    <submittedName>
        <fullName evidence="1">Uncharacterized protein</fullName>
    </submittedName>
</protein>
<gene>
    <name evidence="1" type="ORF">SAMN04488010_3192</name>
</gene>
<dbReference type="STRING" id="440514.SAMN04488010_3192"/>
<reference evidence="2" key="1">
    <citation type="submission" date="2016-10" db="EMBL/GenBank/DDBJ databases">
        <authorList>
            <person name="Varghese N."/>
            <person name="Submissions S."/>
        </authorList>
    </citation>
    <scope>NUCLEOTIDE SEQUENCE [LARGE SCALE GENOMIC DNA]</scope>
    <source>
        <strain evidence="2">DSM 19891</strain>
    </source>
</reference>
<dbReference type="Proteomes" id="UP000199462">
    <property type="component" value="Unassembled WGS sequence"/>
</dbReference>
<sequence length="217" mass="24456">MEKSFYKAFVAQTPEEVLHLVFKKEEDILIAVSLNNGNYLEGIILDITKDNDHQKSVCMLSLEEQVYFFNMHTISLVTIKQPKKMVVELSMGAISRPILSVNENLTVLQLKRWLNAERIALGEQILDFNIEAISTEELNDRLNIKDVFSALKSVVGTVTKDDLGKEAWSAVNTVVLKQADTLQLNISENTLTISIAIDKALPSKLSEILEEKLLRIL</sequence>
<evidence type="ECO:0000313" key="1">
    <source>
        <dbReference type="EMBL" id="SFR83665.1"/>
    </source>
</evidence>
<organism evidence="1 2">
    <name type="scientific">Maribacter stanieri</name>
    <dbReference type="NCBI Taxonomy" id="440514"/>
    <lineage>
        <taxon>Bacteria</taxon>
        <taxon>Pseudomonadati</taxon>
        <taxon>Bacteroidota</taxon>
        <taxon>Flavobacteriia</taxon>
        <taxon>Flavobacteriales</taxon>
        <taxon>Flavobacteriaceae</taxon>
        <taxon>Maribacter</taxon>
    </lineage>
</organism>
<keyword evidence="2" id="KW-1185">Reference proteome</keyword>
<proteinExistence type="predicted"/>
<dbReference type="RefSeq" id="WP_091904357.1">
    <property type="nucleotide sequence ID" value="NZ_CANMGB010000002.1"/>
</dbReference>